<evidence type="ECO:0000313" key="1">
    <source>
        <dbReference type="EMBL" id="KAJ5249307.1"/>
    </source>
</evidence>
<proteinExistence type="predicted"/>
<sequence length="128" mass="14721">MDCLASLIPLRIRQWISLISGGVQKQESIIFMDAERGPDDLVVTFLRNRLYDRCSWSEYKSIGPEATAAVVQAGWSCSELDREVTSLHEGIFDERSLNRLRQQARNKHHRISYGNPADHSSVFEWAER</sequence>
<dbReference type="Proteomes" id="UP001150941">
    <property type="component" value="Unassembled WGS sequence"/>
</dbReference>
<comment type="caution">
    <text evidence="1">The sequence shown here is derived from an EMBL/GenBank/DDBJ whole genome shotgun (WGS) entry which is preliminary data.</text>
</comment>
<dbReference type="OrthoDB" id="4471151at2759"/>
<gene>
    <name evidence="1" type="ORF">N7468_000758</name>
</gene>
<name>A0A9W9TYQ0_9EURO</name>
<dbReference type="GeneID" id="83197358"/>
<accession>A0A9W9TYQ0</accession>
<reference evidence="1" key="1">
    <citation type="submission" date="2022-11" db="EMBL/GenBank/DDBJ databases">
        <authorList>
            <person name="Petersen C."/>
        </authorList>
    </citation>
    <scope>NUCLEOTIDE SEQUENCE</scope>
    <source>
        <strain evidence="1">IBT 19713</strain>
    </source>
</reference>
<keyword evidence="2" id="KW-1185">Reference proteome</keyword>
<reference evidence="1" key="2">
    <citation type="journal article" date="2023" name="IMA Fungus">
        <title>Comparative genomic study of the Penicillium genus elucidates a diverse pangenome and 15 lateral gene transfer events.</title>
        <authorList>
            <person name="Petersen C."/>
            <person name="Sorensen T."/>
            <person name="Nielsen M.R."/>
            <person name="Sondergaard T.E."/>
            <person name="Sorensen J.L."/>
            <person name="Fitzpatrick D.A."/>
            <person name="Frisvad J.C."/>
            <person name="Nielsen K.L."/>
        </authorList>
    </citation>
    <scope>NUCLEOTIDE SEQUENCE</scope>
    <source>
        <strain evidence="1">IBT 19713</strain>
    </source>
</reference>
<protein>
    <submittedName>
        <fullName evidence="1">Uncharacterized protein</fullName>
    </submittedName>
</protein>
<organism evidence="1 2">
    <name type="scientific">Penicillium chermesinum</name>
    <dbReference type="NCBI Taxonomy" id="63820"/>
    <lineage>
        <taxon>Eukaryota</taxon>
        <taxon>Fungi</taxon>
        <taxon>Dikarya</taxon>
        <taxon>Ascomycota</taxon>
        <taxon>Pezizomycotina</taxon>
        <taxon>Eurotiomycetes</taxon>
        <taxon>Eurotiomycetidae</taxon>
        <taxon>Eurotiales</taxon>
        <taxon>Aspergillaceae</taxon>
        <taxon>Penicillium</taxon>
    </lineage>
</organism>
<dbReference type="RefSeq" id="XP_058336086.1">
    <property type="nucleotide sequence ID" value="XM_058470055.1"/>
</dbReference>
<dbReference type="EMBL" id="JAPQKS010000001">
    <property type="protein sequence ID" value="KAJ5249307.1"/>
    <property type="molecule type" value="Genomic_DNA"/>
</dbReference>
<evidence type="ECO:0000313" key="2">
    <source>
        <dbReference type="Proteomes" id="UP001150941"/>
    </source>
</evidence>
<dbReference type="AlphaFoldDB" id="A0A9W9TYQ0"/>